<feature type="chain" id="PRO_5043825674" description="G-protein coupled receptors family 3 profile domain-containing protein" evidence="8">
    <location>
        <begin position="26"/>
        <end position="689"/>
    </location>
</feature>
<accession>A0A182HN15</accession>
<dbReference type="EnsemblMetazoa" id="AARA002651-RA">
    <property type="protein sequence ID" value="AARA002651-PA"/>
    <property type="gene ID" value="AARA002651"/>
</dbReference>
<organism evidence="10 11">
    <name type="scientific">Anopheles arabiensis</name>
    <name type="common">Mosquito</name>
    <dbReference type="NCBI Taxonomy" id="7173"/>
    <lineage>
        <taxon>Eukaryota</taxon>
        <taxon>Metazoa</taxon>
        <taxon>Ecdysozoa</taxon>
        <taxon>Arthropoda</taxon>
        <taxon>Hexapoda</taxon>
        <taxon>Insecta</taxon>
        <taxon>Pterygota</taxon>
        <taxon>Neoptera</taxon>
        <taxon>Endopterygota</taxon>
        <taxon>Diptera</taxon>
        <taxon>Nematocera</taxon>
        <taxon>Culicoidea</taxon>
        <taxon>Culicidae</taxon>
        <taxon>Anophelinae</taxon>
        <taxon>Anopheles</taxon>
    </lineage>
</organism>
<feature type="transmembrane region" description="Helical" evidence="7">
    <location>
        <begin position="552"/>
        <end position="577"/>
    </location>
</feature>
<feature type="transmembrane region" description="Helical" evidence="7">
    <location>
        <begin position="413"/>
        <end position="436"/>
    </location>
</feature>
<feature type="transmembrane region" description="Helical" evidence="7">
    <location>
        <begin position="343"/>
        <end position="367"/>
    </location>
</feature>
<evidence type="ECO:0000313" key="10">
    <source>
        <dbReference type="EnsemblMetazoa" id="AARA002651-PA"/>
    </source>
</evidence>
<name>A0A182HN15_ANOAR</name>
<evidence type="ECO:0000256" key="1">
    <source>
        <dbReference type="ARBA" id="ARBA00004141"/>
    </source>
</evidence>
<reference evidence="10" key="1">
    <citation type="submission" date="2022-08" db="UniProtKB">
        <authorList>
            <consortium name="EnsemblMetazoa"/>
        </authorList>
    </citation>
    <scope>IDENTIFICATION</scope>
    <source>
        <strain evidence="10">Dongola</strain>
    </source>
</reference>
<evidence type="ECO:0000313" key="11">
    <source>
        <dbReference type="Proteomes" id="UP000075840"/>
    </source>
</evidence>
<comment type="subcellular location">
    <subcellularLocation>
        <location evidence="1">Membrane</location>
        <topology evidence="1">Multi-pass membrane protein</topology>
    </subcellularLocation>
</comment>
<dbReference type="Pfam" id="PF00003">
    <property type="entry name" value="7tm_3"/>
    <property type="match status" value="1"/>
</dbReference>
<proteinExistence type="predicted"/>
<dbReference type="GO" id="GO:0004930">
    <property type="term" value="F:G protein-coupled receptor activity"/>
    <property type="evidence" value="ECO:0007669"/>
    <property type="project" value="InterPro"/>
</dbReference>
<evidence type="ECO:0000256" key="3">
    <source>
        <dbReference type="ARBA" id="ARBA00022989"/>
    </source>
</evidence>
<feature type="region of interest" description="Disordered" evidence="6">
    <location>
        <begin position="73"/>
        <end position="234"/>
    </location>
</feature>
<feature type="compositionally biased region" description="Low complexity" evidence="6">
    <location>
        <begin position="141"/>
        <end position="151"/>
    </location>
</feature>
<keyword evidence="8" id="KW-0732">Signal</keyword>
<keyword evidence="4 7" id="KW-0472">Membrane</keyword>
<feature type="compositionally biased region" description="Polar residues" evidence="6">
    <location>
        <begin position="210"/>
        <end position="220"/>
    </location>
</feature>
<keyword evidence="3 7" id="KW-1133">Transmembrane helix</keyword>
<keyword evidence="11" id="KW-1185">Reference proteome</keyword>
<dbReference type="GO" id="GO:0016020">
    <property type="term" value="C:membrane"/>
    <property type="evidence" value="ECO:0007669"/>
    <property type="project" value="UniProtKB-SubCell"/>
</dbReference>
<dbReference type="EMBL" id="APCN01001825">
    <property type="status" value="NOT_ANNOTATED_CDS"/>
    <property type="molecule type" value="Genomic_DNA"/>
</dbReference>
<keyword evidence="5" id="KW-0325">Glycoprotein</keyword>
<evidence type="ECO:0000256" key="8">
    <source>
        <dbReference type="SAM" id="SignalP"/>
    </source>
</evidence>
<dbReference type="VEuPathDB" id="VectorBase:AARA21_008696"/>
<feature type="signal peptide" evidence="8">
    <location>
        <begin position="1"/>
        <end position="25"/>
    </location>
</feature>
<feature type="compositionally biased region" description="Acidic residues" evidence="6">
    <location>
        <begin position="163"/>
        <end position="184"/>
    </location>
</feature>
<dbReference type="Proteomes" id="UP000075840">
    <property type="component" value="Unassembled WGS sequence"/>
</dbReference>
<feature type="transmembrane region" description="Helical" evidence="7">
    <location>
        <begin position="448"/>
        <end position="467"/>
    </location>
</feature>
<evidence type="ECO:0000256" key="2">
    <source>
        <dbReference type="ARBA" id="ARBA00022692"/>
    </source>
</evidence>
<evidence type="ECO:0000256" key="5">
    <source>
        <dbReference type="ARBA" id="ARBA00023180"/>
    </source>
</evidence>
<keyword evidence="2 7" id="KW-0812">Transmembrane</keyword>
<feature type="domain" description="G-protein coupled receptors family 3 profile" evidence="9">
    <location>
        <begin position="381"/>
        <end position="624"/>
    </location>
</feature>
<dbReference type="InterPro" id="IPR017978">
    <property type="entry name" value="GPCR_3_C"/>
</dbReference>
<evidence type="ECO:0000256" key="4">
    <source>
        <dbReference type="ARBA" id="ARBA00023136"/>
    </source>
</evidence>
<dbReference type="PROSITE" id="PS50259">
    <property type="entry name" value="G_PROTEIN_RECEP_F3_4"/>
    <property type="match status" value="1"/>
</dbReference>
<feature type="compositionally biased region" description="Pro residues" evidence="6">
    <location>
        <begin position="120"/>
        <end position="130"/>
    </location>
</feature>
<dbReference type="PANTHER" id="PTHR24060">
    <property type="entry name" value="METABOTROPIC GLUTAMATE RECEPTOR"/>
    <property type="match status" value="1"/>
</dbReference>
<protein>
    <recommendedName>
        <fullName evidence="9">G-protein coupled receptors family 3 profile domain-containing protein</fullName>
    </recommendedName>
</protein>
<evidence type="ECO:0000259" key="9">
    <source>
        <dbReference type="PROSITE" id="PS50259"/>
    </source>
</evidence>
<feature type="transmembrane region" description="Helical" evidence="7">
    <location>
        <begin position="521"/>
        <end position="540"/>
    </location>
</feature>
<dbReference type="CDD" id="cd13953">
    <property type="entry name" value="7tm_classC_mGluR-like"/>
    <property type="match status" value="1"/>
</dbReference>
<dbReference type="VEuPathDB" id="VectorBase:AARA002651"/>
<evidence type="ECO:0000256" key="7">
    <source>
        <dbReference type="SAM" id="Phobius"/>
    </source>
</evidence>
<sequence length="689" mass="71521">MARRPKRSALVLAIALVAFCQLVHYRCVVATGGVAGAGVVPQAVSSGEEADAAADLDAAESNHRALLNLPKFGDRLAPRNRPQVEDIGPVGASERPSVSGRQARGPTVYAGGRVPSGGSGPPPAHHPPGVPSDNDIKRSDVMMMVVSSRSVKGAGVRAGSQDLTEEDEEEEGEEEEGEEEIEAEEVAKGGDDSGGDYFAIDAAHKPESLGRSSGTDQLAQNRLEPTGDGSAVVSGGDAVVQQQPESAGRSASAGINIAGISNASSAQAHRLEMSTEFFVVPSTASSAASRSTTVRPGGVILAARHPAAATSSSSSSSTTRQSVTPPTVVSTTGYAGGLRKEPWVVPVLVLASLSMLMMAAFEVFVLCKAWRTSPSRRHLFLGQMLLLGLFACSGLAAVLTVNPTVLSCATMRFGAGVAFALVFASLLVKCVFLISLNGGVYLPAPYQGLLLLFAVLIQVAVGGQWLLTSPPGVDNVPVGAGVGGAGSTAVSSRYHLLLTAGDLAATATPTIPLCHTPFAELLLSLIYIVFLIVFVAILAIKSRGIRDNYREATYIGLAIGGIIPIWLGWTLCGLAVADRHRDACLAFGLVATSSTVFLVMFMPKGRQLAAMGKEGLYVEDREERFSSLSRAGSGYSPSFFHFKPIKYGVMGPSPTLQTASGNLVGTTAATTTTKHHQAVATLGGVFLRV</sequence>
<dbReference type="InterPro" id="IPR050726">
    <property type="entry name" value="mGluR"/>
</dbReference>
<evidence type="ECO:0000256" key="6">
    <source>
        <dbReference type="SAM" id="MobiDB-lite"/>
    </source>
</evidence>
<dbReference type="AlphaFoldDB" id="A0A182HN15"/>
<feature type="transmembrane region" description="Helical" evidence="7">
    <location>
        <begin position="583"/>
        <end position="603"/>
    </location>
</feature>
<feature type="transmembrane region" description="Helical" evidence="7">
    <location>
        <begin position="379"/>
        <end position="401"/>
    </location>
</feature>
<feature type="region of interest" description="Disordered" evidence="6">
    <location>
        <begin position="307"/>
        <end position="327"/>
    </location>
</feature>